<dbReference type="AlphaFoldDB" id="U6H402"/>
<dbReference type="Proteomes" id="UP000018201">
    <property type="component" value="Unassembled WGS sequence"/>
</dbReference>
<evidence type="ECO:0000313" key="2">
    <source>
        <dbReference type="Proteomes" id="UP000018201"/>
    </source>
</evidence>
<dbReference type="VEuPathDB" id="ToxoDB:EPH_0069910"/>
<evidence type="ECO:0000313" key="1">
    <source>
        <dbReference type="EMBL" id="CDI86582.1"/>
    </source>
</evidence>
<gene>
    <name evidence="1" type="ORF">EPH_0069910</name>
</gene>
<reference evidence="1" key="2">
    <citation type="submission" date="2013-10" db="EMBL/GenBank/DDBJ databases">
        <authorList>
            <person name="Aslett M."/>
        </authorList>
    </citation>
    <scope>NUCLEOTIDE SEQUENCE [LARGE SCALE GENOMIC DNA]</scope>
    <source>
        <strain evidence="1">Houghton</strain>
    </source>
</reference>
<keyword evidence="2" id="KW-1185">Reference proteome</keyword>
<proteinExistence type="predicted"/>
<reference evidence="1" key="1">
    <citation type="submission" date="2013-10" db="EMBL/GenBank/DDBJ databases">
        <title>Genomic analysis of the causative agents of coccidiosis in chickens.</title>
        <authorList>
            <person name="Reid A.J."/>
            <person name="Blake D."/>
            <person name="Billington K."/>
            <person name="Browne H."/>
            <person name="Dunn M."/>
            <person name="Hung S."/>
            <person name="Kawahara F."/>
            <person name="Miranda-Saavedra D."/>
            <person name="Mourier T."/>
            <person name="Nagra H."/>
            <person name="Otto T.D."/>
            <person name="Rawlings N."/>
            <person name="Sanchez A."/>
            <person name="Sanders M."/>
            <person name="Subramaniam C."/>
            <person name="Tay Y."/>
            <person name="Dear P."/>
            <person name="Doerig C."/>
            <person name="Gruber A."/>
            <person name="Parkinson J."/>
            <person name="Shirley M."/>
            <person name="Wan K.L."/>
            <person name="Berriman M."/>
            <person name="Tomley F."/>
            <person name="Pain A."/>
        </authorList>
    </citation>
    <scope>NUCLEOTIDE SEQUENCE [LARGE SCALE GENOMIC DNA]</scope>
    <source>
        <strain evidence="1">Houghton</strain>
    </source>
</reference>
<accession>U6H402</accession>
<name>U6H402_9EIME</name>
<sequence length="138" mass="15150">MYRALGEWGEAERVAVAGGGATARKRMQMLHAKEMLKTKSPEAAVQMLLKRGENAAAVDLAVEAEAFDLAAETAERHCSEKLAEVYVQLGRHKEAAGQLEEAEEAYLKAQFPAAAAALYRKRVRISLHSKHACMQERA</sequence>
<dbReference type="EMBL" id="HG695640">
    <property type="protein sequence ID" value="CDI86582.1"/>
    <property type="molecule type" value="Genomic_DNA"/>
</dbReference>
<protein>
    <submittedName>
        <fullName evidence="1">Uncharacterized protein</fullName>
    </submittedName>
</protein>
<organism evidence="1 2">
    <name type="scientific">Eimeria praecox</name>
    <dbReference type="NCBI Taxonomy" id="51316"/>
    <lineage>
        <taxon>Eukaryota</taxon>
        <taxon>Sar</taxon>
        <taxon>Alveolata</taxon>
        <taxon>Apicomplexa</taxon>
        <taxon>Conoidasida</taxon>
        <taxon>Coccidia</taxon>
        <taxon>Eucoccidiorida</taxon>
        <taxon>Eimeriorina</taxon>
        <taxon>Eimeriidae</taxon>
        <taxon>Eimeria</taxon>
    </lineage>
</organism>